<comment type="subcellular location">
    <subcellularLocation>
        <location evidence="1">Cell outer membrane</location>
    </subcellularLocation>
</comment>
<keyword evidence="10" id="KW-1185">Reference proteome</keyword>
<accession>A0A1G6R563</accession>
<feature type="signal peptide" evidence="6">
    <location>
        <begin position="1"/>
        <end position="22"/>
    </location>
</feature>
<evidence type="ECO:0000259" key="7">
    <source>
        <dbReference type="Pfam" id="PF07980"/>
    </source>
</evidence>
<dbReference type="InterPro" id="IPR012944">
    <property type="entry name" value="SusD_RagB_dom"/>
</dbReference>
<keyword evidence="5" id="KW-0998">Cell outer membrane</keyword>
<sequence>MSMKKSFNIFVAVISAVFCLTACQKVLDKKNLSAVNPSEVWSSPQLATAYLNTIYSNLMPGNTYGSGNNTDEGVAYQRQANSWLGGTATEDSYDGFSQYTNIRTINIFLKNIAEASFDEASKVTLKGQGLFWRAWAYYSLVKSYGGVPLILTPQEPTTDLTALQVPRSKTSECVTQILKDLDEAIAVLPEAWTGEDVGRIDKGIAMAFKGRVLLFFASPLFNGLGGVASWQKAYDANKAAKDFLDGKGKGLYAPYNKIWDDELNKEVIMVRRYNYPQATYFQGGLIPLNWSKDDVGYDRPSLELVNAFPMKDGAAWGAQSRMYDTLFRSRDDRFYANIYYNGAPNQYLAGMKASNTYLWTYFNHIDNYYGATGITGQHNQVTTDPLWSNSSFYRIKAIDKTIVAGTVYNAAVDWPEIRYAEVLMNFGECANETGKSSEALDALKQIRQRAGIWPGAANNYGITAVSQADIRTAYQNERFVEFCFEGKRWDDLRRWKLFGYLRALTQRHGLAIELKPGETDVQPLSDINTVWTKFKSTVVQTENTNIAIPDKFYFYGIPKTLRDRNPLLKQNNNWGGDFDPLQ</sequence>
<feature type="chain" id="PRO_5011740988" evidence="6">
    <location>
        <begin position="23"/>
        <end position="582"/>
    </location>
</feature>
<evidence type="ECO:0000259" key="8">
    <source>
        <dbReference type="Pfam" id="PF14322"/>
    </source>
</evidence>
<dbReference type="GO" id="GO:0009279">
    <property type="term" value="C:cell outer membrane"/>
    <property type="evidence" value="ECO:0007669"/>
    <property type="project" value="UniProtKB-SubCell"/>
</dbReference>
<keyword evidence="4" id="KW-0472">Membrane</keyword>
<dbReference type="Pfam" id="PF14322">
    <property type="entry name" value="SusD-like_3"/>
    <property type="match status" value="1"/>
</dbReference>
<evidence type="ECO:0000256" key="5">
    <source>
        <dbReference type="ARBA" id="ARBA00023237"/>
    </source>
</evidence>
<name>A0A1G6R563_NIADE</name>
<dbReference type="OrthoDB" id="5694214at2"/>
<organism evidence="9 10">
    <name type="scientific">Niabella drilacis (strain DSM 25811 / CCM 8410 / CCUG 62505 / LMG 26954 / E90)</name>
    <dbReference type="NCBI Taxonomy" id="1285928"/>
    <lineage>
        <taxon>Bacteria</taxon>
        <taxon>Pseudomonadati</taxon>
        <taxon>Bacteroidota</taxon>
        <taxon>Chitinophagia</taxon>
        <taxon>Chitinophagales</taxon>
        <taxon>Chitinophagaceae</taxon>
        <taxon>Niabella</taxon>
    </lineage>
</organism>
<dbReference type="InterPro" id="IPR033985">
    <property type="entry name" value="SusD-like_N"/>
</dbReference>
<dbReference type="SUPFAM" id="SSF48452">
    <property type="entry name" value="TPR-like"/>
    <property type="match status" value="1"/>
</dbReference>
<dbReference type="Pfam" id="PF07980">
    <property type="entry name" value="SusD_RagB"/>
    <property type="match status" value="1"/>
</dbReference>
<dbReference type="EMBL" id="FMZO01000005">
    <property type="protein sequence ID" value="SDC99404.1"/>
    <property type="molecule type" value="Genomic_DNA"/>
</dbReference>
<evidence type="ECO:0000313" key="9">
    <source>
        <dbReference type="EMBL" id="SDC99404.1"/>
    </source>
</evidence>
<evidence type="ECO:0000313" key="10">
    <source>
        <dbReference type="Proteomes" id="UP000198757"/>
    </source>
</evidence>
<comment type="similarity">
    <text evidence="2">Belongs to the SusD family.</text>
</comment>
<evidence type="ECO:0000256" key="3">
    <source>
        <dbReference type="ARBA" id="ARBA00022729"/>
    </source>
</evidence>
<evidence type="ECO:0000256" key="4">
    <source>
        <dbReference type="ARBA" id="ARBA00023136"/>
    </source>
</evidence>
<dbReference type="Gene3D" id="1.25.40.390">
    <property type="match status" value="1"/>
</dbReference>
<evidence type="ECO:0000256" key="1">
    <source>
        <dbReference type="ARBA" id="ARBA00004442"/>
    </source>
</evidence>
<dbReference type="STRING" id="1285928.SAMN04487894_105139"/>
<reference evidence="10" key="1">
    <citation type="submission" date="2016-10" db="EMBL/GenBank/DDBJ databases">
        <authorList>
            <person name="Varghese N."/>
            <person name="Submissions S."/>
        </authorList>
    </citation>
    <scope>NUCLEOTIDE SEQUENCE [LARGE SCALE GENOMIC DNA]</scope>
    <source>
        <strain evidence="10">DSM 25811 / CCM 8410 / LMG 26954 / E90</strain>
    </source>
</reference>
<dbReference type="AlphaFoldDB" id="A0A1G6R563"/>
<feature type="domain" description="RagB/SusD" evidence="7">
    <location>
        <begin position="272"/>
        <end position="574"/>
    </location>
</feature>
<evidence type="ECO:0000256" key="6">
    <source>
        <dbReference type="SAM" id="SignalP"/>
    </source>
</evidence>
<feature type="domain" description="SusD-like N-terminal" evidence="8">
    <location>
        <begin position="27"/>
        <end position="214"/>
    </location>
</feature>
<evidence type="ECO:0000256" key="2">
    <source>
        <dbReference type="ARBA" id="ARBA00006275"/>
    </source>
</evidence>
<dbReference type="Proteomes" id="UP000198757">
    <property type="component" value="Unassembled WGS sequence"/>
</dbReference>
<dbReference type="InterPro" id="IPR011990">
    <property type="entry name" value="TPR-like_helical_dom_sf"/>
</dbReference>
<gene>
    <name evidence="9" type="ORF">SAMN04487894_105139</name>
</gene>
<protein>
    <submittedName>
        <fullName evidence="9">Starch-binding associating with outer membrane</fullName>
    </submittedName>
</protein>
<proteinExistence type="inferred from homology"/>
<keyword evidence="3 6" id="KW-0732">Signal</keyword>